<dbReference type="AlphaFoldDB" id="A0AAD1KMZ0"/>
<dbReference type="Pfam" id="PF00109">
    <property type="entry name" value="ketoacyl-synt"/>
    <property type="match status" value="1"/>
</dbReference>
<dbReference type="InterPro" id="IPR036736">
    <property type="entry name" value="ACP-like_sf"/>
</dbReference>
<dbReference type="InterPro" id="IPR014030">
    <property type="entry name" value="Ketoacyl_synth_N"/>
</dbReference>
<dbReference type="Gene3D" id="3.40.50.1820">
    <property type="entry name" value="alpha/beta hydrolase"/>
    <property type="match status" value="1"/>
</dbReference>
<dbReference type="PROSITE" id="PS50075">
    <property type="entry name" value="CARRIER"/>
    <property type="match status" value="1"/>
</dbReference>
<proteinExistence type="predicted"/>
<sequence>MLIVRAATRISYQLGLEGPSMTVLSACSASLTALVTACRAIDSGDCDAALVGGASLQLPNPSGYIWLPGSPFSKTGIVSPFDAAADGMVPVEETSLAPGRHLMGVTGLGMGGTNVHIVVSGQQSGRRDDDGFRILPLAADREDDLLQLVRSLRDHLLEAPFSLADISTTLVSRVSVDAPWRACFRATNRAALVSALDDWMADPMAGRTVEGCESVQDWLTTGDRTSLIATVAVDGHRVPLPVLTLRGERCWLEVAPAVRENTGTTRGDHSNLLDQVLNLFSQQVGTPVGADDTFVSLGLDSFTTLMLASDLTDLLGCEIPSHRLEGDVTPRSLVEQVSNDDVSGSFAVCLHDACSSTDLFLIHPAGGSIECYRDLLRGLDLPVNVYGIPYGGSSAMMTVQDLAPLYAEEVVATSQGRCVLLGGYSFGGNEAVAVADELRRRNVMVSDILMIDSIVPEAYRSGSLTQDEYVAKLPQILEVALGKSRGDLHEGGQYESVTASTTPSTCSPTAPTSTHAATTPTDAYAIKLSSPRSTSTKTTNSALKNNRPFEMLLDPEINANALTWA</sequence>
<dbReference type="PANTHER" id="PTHR43775:SF37">
    <property type="entry name" value="SI:DKEY-61P9.11"/>
    <property type="match status" value="1"/>
</dbReference>
<dbReference type="InterPro" id="IPR001031">
    <property type="entry name" value="Thioesterase"/>
</dbReference>
<feature type="domain" description="Carrier" evidence="5">
    <location>
        <begin position="267"/>
        <end position="341"/>
    </location>
</feature>
<name>A0AAD1KMZ0_9ACTN</name>
<organism evidence="6 7">
    <name type="scientific">Cutibacterium modestum</name>
    <dbReference type="NCBI Taxonomy" id="2559073"/>
    <lineage>
        <taxon>Bacteria</taxon>
        <taxon>Bacillati</taxon>
        <taxon>Actinomycetota</taxon>
        <taxon>Actinomycetes</taxon>
        <taxon>Propionibacteriales</taxon>
        <taxon>Propionibacteriaceae</taxon>
        <taxon>Cutibacterium</taxon>
    </lineage>
</organism>
<dbReference type="SUPFAM" id="SSF53901">
    <property type="entry name" value="Thiolase-like"/>
    <property type="match status" value="1"/>
</dbReference>
<dbReference type="Gene3D" id="3.40.47.10">
    <property type="match status" value="2"/>
</dbReference>
<dbReference type="PROSITE" id="PS00606">
    <property type="entry name" value="KS3_1"/>
    <property type="match status" value="1"/>
</dbReference>
<dbReference type="InterPro" id="IPR016039">
    <property type="entry name" value="Thiolase-like"/>
</dbReference>
<evidence type="ECO:0000256" key="1">
    <source>
        <dbReference type="ARBA" id="ARBA00022450"/>
    </source>
</evidence>
<dbReference type="EMBL" id="AP024747">
    <property type="protein sequence ID" value="BCY24559.1"/>
    <property type="molecule type" value="Genomic_DNA"/>
</dbReference>
<dbReference type="Pfam" id="PF00975">
    <property type="entry name" value="Thioesterase"/>
    <property type="match status" value="1"/>
</dbReference>
<evidence type="ECO:0000259" key="5">
    <source>
        <dbReference type="PROSITE" id="PS50075"/>
    </source>
</evidence>
<feature type="region of interest" description="Disordered" evidence="4">
    <location>
        <begin position="494"/>
        <end position="520"/>
    </location>
</feature>
<dbReference type="PANTHER" id="PTHR43775">
    <property type="entry name" value="FATTY ACID SYNTHASE"/>
    <property type="match status" value="1"/>
</dbReference>
<dbReference type="InterPro" id="IPR029058">
    <property type="entry name" value="AB_hydrolase_fold"/>
</dbReference>
<dbReference type="InterPro" id="IPR009081">
    <property type="entry name" value="PP-bd_ACP"/>
</dbReference>
<protein>
    <recommendedName>
        <fullName evidence="5">Carrier domain-containing protein</fullName>
    </recommendedName>
</protein>
<keyword evidence="1" id="KW-0596">Phosphopantetheine</keyword>
<dbReference type="GO" id="GO:0005737">
    <property type="term" value="C:cytoplasm"/>
    <property type="evidence" value="ECO:0007669"/>
    <property type="project" value="TreeGrafter"/>
</dbReference>
<evidence type="ECO:0000313" key="6">
    <source>
        <dbReference type="EMBL" id="BCY24559.1"/>
    </source>
</evidence>
<gene>
    <name evidence="6" type="ORF">KB1_05490</name>
</gene>
<feature type="compositionally biased region" description="Low complexity" evidence="4">
    <location>
        <begin position="498"/>
        <end position="520"/>
    </location>
</feature>
<dbReference type="Proteomes" id="UP000825072">
    <property type="component" value="Chromosome 1"/>
</dbReference>
<dbReference type="Pfam" id="PF00550">
    <property type="entry name" value="PP-binding"/>
    <property type="match status" value="1"/>
</dbReference>
<keyword evidence="2" id="KW-0597">Phosphoprotein</keyword>
<accession>A0AAD1KMZ0</accession>
<dbReference type="Gene3D" id="1.10.1200.10">
    <property type="entry name" value="ACP-like"/>
    <property type="match status" value="1"/>
</dbReference>
<dbReference type="GO" id="GO:0005886">
    <property type="term" value="C:plasma membrane"/>
    <property type="evidence" value="ECO:0007669"/>
    <property type="project" value="TreeGrafter"/>
</dbReference>
<dbReference type="GO" id="GO:0004315">
    <property type="term" value="F:3-oxoacyl-[acyl-carrier-protein] synthase activity"/>
    <property type="evidence" value="ECO:0007669"/>
    <property type="project" value="InterPro"/>
</dbReference>
<dbReference type="SUPFAM" id="SSF47336">
    <property type="entry name" value="ACP-like"/>
    <property type="match status" value="1"/>
</dbReference>
<keyword evidence="3" id="KW-0808">Transferase</keyword>
<evidence type="ECO:0000313" key="7">
    <source>
        <dbReference type="Proteomes" id="UP000825072"/>
    </source>
</evidence>
<dbReference type="InterPro" id="IPR050091">
    <property type="entry name" value="PKS_NRPS_Biosynth_Enz"/>
</dbReference>
<dbReference type="GO" id="GO:0071770">
    <property type="term" value="P:DIM/DIP cell wall layer assembly"/>
    <property type="evidence" value="ECO:0007669"/>
    <property type="project" value="TreeGrafter"/>
</dbReference>
<evidence type="ECO:0000256" key="3">
    <source>
        <dbReference type="ARBA" id="ARBA00022679"/>
    </source>
</evidence>
<evidence type="ECO:0000256" key="2">
    <source>
        <dbReference type="ARBA" id="ARBA00022553"/>
    </source>
</evidence>
<reference evidence="6" key="1">
    <citation type="submission" date="2021-06" db="EMBL/GenBank/DDBJ databases">
        <title>Genome sequence of Cutibacterium modestum strain KB17-24694.</title>
        <authorList>
            <person name="Dekio I."/>
            <person name="Asahina A."/>
            <person name="Nishida M."/>
        </authorList>
    </citation>
    <scope>NUCLEOTIDE SEQUENCE</scope>
    <source>
        <strain evidence="6">KB17-24694</strain>
    </source>
</reference>
<dbReference type="GO" id="GO:0004312">
    <property type="term" value="F:fatty acid synthase activity"/>
    <property type="evidence" value="ECO:0007669"/>
    <property type="project" value="TreeGrafter"/>
</dbReference>
<dbReference type="Gene3D" id="1.10.1240.100">
    <property type="match status" value="1"/>
</dbReference>
<evidence type="ECO:0000256" key="4">
    <source>
        <dbReference type="SAM" id="MobiDB-lite"/>
    </source>
</evidence>
<dbReference type="SUPFAM" id="SSF53474">
    <property type="entry name" value="alpha/beta-Hydrolases"/>
    <property type="match status" value="1"/>
</dbReference>
<dbReference type="GO" id="GO:0006633">
    <property type="term" value="P:fatty acid biosynthetic process"/>
    <property type="evidence" value="ECO:0007669"/>
    <property type="project" value="InterPro"/>
</dbReference>
<dbReference type="InterPro" id="IPR018201">
    <property type="entry name" value="Ketoacyl_synth_AS"/>
</dbReference>